<accession>A0AA88I4F8</accession>
<evidence type="ECO:0000313" key="4">
    <source>
        <dbReference type="Proteomes" id="UP001187531"/>
    </source>
</evidence>
<evidence type="ECO:0000256" key="1">
    <source>
        <dbReference type="SAM" id="MobiDB-lite"/>
    </source>
</evidence>
<gene>
    <name evidence="3" type="ORF">QYM36_004771</name>
</gene>
<keyword evidence="4" id="KW-1185">Reference proteome</keyword>
<dbReference type="Proteomes" id="UP001187531">
    <property type="component" value="Unassembled WGS sequence"/>
</dbReference>
<keyword evidence="2" id="KW-0472">Membrane</keyword>
<dbReference type="EMBL" id="JAVRJZ010000007">
    <property type="protein sequence ID" value="KAK2720993.1"/>
    <property type="molecule type" value="Genomic_DNA"/>
</dbReference>
<comment type="caution">
    <text evidence="3">The sequence shown here is derived from an EMBL/GenBank/DDBJ whole genome shotgun (WGS) entry which is preliminary data.</text>
</comment>
<feature type="region of interest" description="Disordered" evidence="1">
    <location>
        <begin position="199"/>
        <end position="221"/>
    </location>
</feature>
<proteinExistence type="predicted"/>
<feature type="transmembrane region" description="Helical" evidence="2">
    <location>
        <begin position="558"/>
        <end position="576"/>
    </location>
</feature>
<evidence type="ECO:0000313" key="3">
    <source>
        <dbReference type="EMBL" id="KAK2720993.1"/>
    </source>
</evidence>
<name>A0AA88I4F8_ARTSF</name>
<feature type="compositionally biased region" description="Basic and acidic residues" evidence="1">
    <location>
        <begin position="345"/>
        <end position="397"/>
    </location>
</feature>
<feature type="compositionally biased region" description="Basic and acidic residues" evidence="1">
    <location>
        <begin position="474"/>
        <end position="487"/>
    </location>
</feature>
<feature type="compositionally biased region" description="Polar residues" evidence="1">
    <location>
        <begin position="400"/>
        <end position="429"/>
    </location>
</feature>
<reference evidence="3" key="1">
    <citation type="submission" date="2023-07" db="EMBL/GenBank/DDBJ databases">
        <title>Chromosome-level genome assembly of Artemia franciscana.</title>
        <authorList>
            <person name="Jo E."/>
        </authorList>
    </citation>
    <scope>NUCLEOTIDE SEQUENCE</scope>
    <source>
        <tissue evidence="3">Whole body</tissue>
    </source>
</reference>
<keyword evidence="2" id="KW-1133">Transmembrane helix</keyword>
<feature type="compositionally biased region" description="Basic and acidic residues" evidence="1">
    <location>
        <begin position="269"/>
        <end position="283"/>
    </location>
</feature>
<organism evidence="3 4">
    <name type="scientific">Artemia franciscana</name>
    <name type="common">Brine shrimp</name>
    <name type="synonym">Artemia sanfranciscana</name>
    <dbReference type="NCBI Taxonomy" id="6661"/>
    <lineage>
        <taxon>Eukaryota</taxon>
        <taxon>Metazoa</taxon>
        <taxon>Ecdysozoa</taxon>
        <taxon>Arthropoda</taxon>
        <taxon>Crustacea</taxon>
        <taxon>Branchiopoda</taxon>
        <taxon>Anostraca</taxon>
        <taxon>Artemiidae</taxon>
        <taxon>Artemia</taxon>
    </lineage>
</organism>
<feature type="compositionally biased region" description="Basic and acidic residues" evidence="1">
    <location>
        <begin position="304"/>
        <end position="332"/>
    </location>
</feature>
<keyword evidence="2" id="KW-0812">Transmembrane</keyword>
<feature type="region of interest" description="Disordered" evidence="1">
    <location>
        <begin position="474"/>
        <end position="522"/>
    </location>
</feature>
<dbReference type="AlphaFoldDB" id="A0AA88I4F8"/>
<sequence>MESNSTMLKYFIVTLSAFQFINSLPINIVFNTWNSTLGKCPSLFGPSSKPGLLGTYDKIEKTCFDKKGPLCAGVLGLSLGVCQIHQGVHKTDIAADHIVLPPLAEDATPDQICEAMVEQNLRKRLTYHVTKNFLFNAFKSKISGFIPMDNTKAECVERCSPPELEDLDPDKFSDEDRTYLCRTAVRGIQTLAAILGPTPEEEQEFGVPSQDAQGMEPPKAPSKISPMEMNQGIFNMIKNPEISAALKKPEVQQVKEKVMNLFKDDDDANEKNETVDEERKNDKEDEIVFEERKIDNKEDETDNEEKKIDNREDPVGDVEKDEIKVAQPKEEENFNPYIENNDDEQGNKNDKIVQTNHEVKTGNEDDIKIQELSKQEADKTEIGKEKIGMMESKKGDSKALASNQETVTPKPNLGIDSNKTVIANPNSVNKAKKVTPTPSSSSDDKEAKNVAPIPNIKQDSDSLVDNIANQNIEEKQAADEVGKELKENSFIPGAESEVKEEENIDDEGNKQEEKDFEDDDNLANVLPGKMDYVIDEKPLPPHQIPPRYYEENVEDSNLMTILLTVIAFTLLAYLVIYNKHRIIAVVIEGRRRRAGPRGRYANASYKKVGSGFDDTLTSNLLSRSEVIY</sequence>
<evidence type="ECO:0000256" key="2">
    <source>
        <dbReference type="SAM" id="Phobius"/>
    </source>
</evidence>
<feature type="region of interest" description="Disordered" evidence="1">
    <location>
        <begin position="263"/>
        <end position="462"/>
    </location>
</feature>
<protein>
    <submittedName>
        <fullName evidence="3">Uncharacterized protein</fullName>
    </submittedName>
</protein>